<reference evidence="2" key="4">
    <citation type="submission" date="2006-11" db="EMBL/GenBank/DDBJ databases">
        <title>Paramecium megabase sequencing project.</title>
        <authorList>
            <person name="Nowak J.K."/>
            <person name="Migdalski A."/>
            <person name="Gromadka R."/>
            <person name="Zagulski M."/>
        </authorList>
    </citation>
    <scope>NUCLEOTIDE SEQUENCE</scope>
    <source>
        <strain evidence="2">Stock d4-2</strain>
    </source>
</reference>
<dbReference type="InParanoid" id="Q6BFB9"/>
<feature type="region of interest" description="Disordered" evidence="1">
    <location>
        <begin position="442"/>
        <end position="475"/>
    </location>
</feature>
<feature type="region of interest" description="Disordered" evidence="1">
    <location>
        <begin position="1"/>
        <end position="121"/>
    </location>
</feature>
<feature type="compositionally biased region" description="Polar residues" evidence="1">
    <location>
        <begin position="1"/>
        <end position="16"/>
    </location>
</feature>
<organism evidence="2 4">
    <name type="scientific">Paramecium tetraurelia</name>
    <dbReference type="NCBI Taxonomy" id="5888"/>
    <lineage>
        <taxon>Eukaryota</taxon>
        <taxon>Sar</taxon>
        <taxon>Alveolata</taxon>
        <taxon>Ciliophora</taxon>
        <taxon>Intramacronucleata</taxon>
        <taxon>Oligohymenophorea</taxon>
        <taxon>Peniculida</taxon>
        <taxon>Parameciidae</taxon>
        <taxon>Paramecium</taxon>
    </lineage>
</organism>
<dbReference type="RefSeq" id="XP_001422977.1">
    <property type="nucleotide sequence ID" value="XM_001422940.1"/>
</dbReference>
<dbReference type="OMA" id="KWSKMQM"/>
<reference evidence="2 4" key="1">
    <citation type="journal article" date="2004" name="Curr. Biol.">
        <title>High coding density on the largest Paramecium tetraurelia somatic chromosome.</title>
        <authorList>
            <person name="Zagulski M."/>
            <person name="Nowak J.K."/>
            <person name="Le Mouel A."/>
            <person name="Nowacki M."/>
            <person name="Migdalski A."/>
            <person name="Gromadka R."/>
            <person name="Noel B."/>
            <person name="Blanc I."/>
            <person name="Dessen P."/>
            <person name="Wincker P."/>
            <person name="Keller A.M."/>
            <person name="Cohen J."/>
            <person name="Meyer E."/>
            <person name="Sperling L."/>
        </authorList>
    </citation>
    <scope>NUCLEOTIDE SEQUENCE [LARGE SCALE GENOMIC DNA]</scope>
    <source>
        <strain evidence="2 4">Stock d4-2</strain>
    </source>
</reference>
<dbReference type="Proteomes" id="UP000000600">
    <property type="component" value="Unassembled WGS sequence"/>
</dbReference>
<dbReference type="OrthoDB" id="10387202at2759"/>
<evidence type="ECO:0000313" key="3">
    <source>
        <dbReference type="EMBL" id="CAK55579.1"/>
    </source>
</evidence>
<dbReference type="EMBL" id="CR548612">
    <property type="protein sequence ID" value="CAH03652.1"/>
    <property type="molecule type" value="Genomic_DNA"/>
</dbReference>
<dbReference type="KEGG" id="ptm:PTMB.451"/>
<dbReference type="EMBL" id="CT867985">
    <property type="protein sequence ID" value="CAK55579.1"/>
    <property type="molecule type" value="Genomic_DNA"/>
</dbReference>
<feature type="compositionally biased region" description="Polar residues" evidence="1">
    <location>
        <begin position="442"/>
        <end position="453"/>
    </location>
</feature>
<feature type="compositionally biased region" description="Basic and acidic residues" evidence="1">
    <location>
        <begin position="81"/>
        <end position="98"/>
    </location>
</feature>
<reference evidence="3" key="3">
    <citation type="submission" date="2006-03" db="EMBL/GenBank/DDBJ databases">
        <authorList>
            <consortium name="Genoscope"/>
        </authorList>
    </citation>
    <scope>NUCLEOTIDE SEQUENCE</scope>
    <source>
        <strain evidence="3">Stock d4-2</strain>
    </source>
</reference>
<evidence type="ECO:0000256" key="1">
    <source>
        <dbReference type="SAM" id="MobiDB-lite"/>
    </source>
</evidence>
<feature type="compositionally biased region" description="Basic and acidic residues" evidence="1">
    <location>
        <begin position="111"/>
        <end position="121"/>
    </location>
</feature>
<sequence>MKSNGGQKSNNTLGSRNSRKIKRMRLRSNKQQGQNDMKRKMAGNNSTQSVKIIKTKSLQRNRNQQKNISIQPKIEQPQESQTKDKQKQSQDTKVNEKSKRNKQTTKQKRQSSKDKEQERIDTQMEDQINQKLKFYNAKFTVLTEIGIPTINLHYDRIKQFIKQYQNEIKLNDESVISKLIGAIGEAYVESDNEVTLNVESKKVMIQKQITEYLEDCGIKLDWTQERWDKIIQSTLFEIPYFYMPNVNMRRDLEGKEKYQIILETLNLFTQINKWSKMQMQCRFCQNFPLQTKESIDIRELVDENELHNVRLIREYLSRIMNALNKIQQLQVQRQTRDELHLTANQLQDLSVEYYLNKMKVLQLKPVILQYVTNQPTEKHTQKDEISQDLILDKSSIKQNDQNDQSQDGQVNMQDQLQQKKTIQIKVLKSKTLLEYFKPAKQLSQNDDNSQNGVESKEKDEKLMNQSSENKPQTQYFDILENFFQSKLGKQTKVQDQKK</sequence>
<evidence type="ECO:0000313" key="4">
    <source>
        <dbReference type="Proteomes" id="UP000000600"/>
    </source>
</evidence>
<dbReference type="RefSeq" id="XP_001347278.1">
    <property type="nucleotide sequence ID" value="XM_001347242.1"/>
</dbReference>
<accession>Q6BFB9</accession>
<dbReference type="HOGENOM" id="CLU_551507_0_0_1"/>
<feature type="compositionally biased region" description="Polar residues" evidence="1">
    <location>
        <begin position="43"/>
        <end position="52"/>
    </location>
</feature>
<feature type="compositionally biased region" description="Basic residues" evidence="1">
    <location>
        <begin position="99"/>
        <end position="110"/>
    </location>
</feature>
<feature type="compositionally biased region" description="Basic residues" evidence="1">
    <location>
        <begin position="17"/>
        <end position="28"/>
    </location>
</feature>
<name>Q6BFB9_PARTE</name>
<reference evidence="3 4" key="2">
    <citation type="journal article" date="2006" name="Nature">
        <title>Global trends of whole-genome duplications revealed by the ciliate Paramecium tetraurelia.</title>
        <authorList>
            <consortium name="Genoscope"/>
            <person name="Aury J.-M."/>
            <person name="Jaillon O."/>
            <person name="Duret L."/>
            <person name="Noel B."/>
            <person name="Jubin C."/>
            <person name="Porcel B.M."/>
            <person name="Segurens B."/>
            <person name="Daubin V."/>
            <person name="Anthouard V."/>
            <person name="Aiach N."/>
            <person name="Arnaiz O."/>
            <person name="Billaut A."/>
            <person name="Beisson J."/>
            <person name="Blanc I."/>
            <person name="Bouhouche K."/>
            <person name="Camara F."/>
            <person name="Duharcourt S."/>
            <person name="Guigo R."/>
            <person name="Gogendeau D."/>
            <person name="Katinka M."/>
            <person name="Keller A.-M."/>
            <person name="Kissmehl R."/>
            <person name="Klotz C."/>
            <person name="Koll F."/>
            <person name="Le Moue A."/>
            <person name="Lepere C."/>
            <person name="Malinsky S."/>
            <person name="Nowacki M."/>
            <person name="Nowak J.K."/>
            <person name="Plattner H."/>
            <person name="Poulain J."/>
            <person name="Ruiz F."/>
            <person name="Serrano V."/>
            <person name="Zagulski M."/>
            <person name="Dessen P."/>
            <person name="Betermier M."/>
            <person name="Weissenbach J."/>
            <person name="Scarpelli C."/>
            <person name="Schachter V."/>
            <person name="Sperling L."/>
            <person name="Meyer E."/>
            <person name="Cohen J."/>
            <person name="Wincker P."/>
        </authorList>
    </citation>
    <scope>NUCLEOTIDE SEQUENCE [LARGE SCALE GENOMIC DNA]</scope>
    <source>
        <strain evidence="3 4">Stock d4-2</strain>
    </source>
</reference>
<dbReference type="AlphaFoldDB" id="Q6BFB9"/>
<protein>
    <submittedName>
        <fullName evidence="3">Chromosome undetermined scaffold_1, whole genome shotgun sequence</fullName>
    </submittedName>
</protein>
<keyword evidence="4" id="KW-1185">Reference proteome</keyword>
<proteinExistence type="predicted"/>
<dbReference type="GeneID" id="79573767"/>
<evidence type="ECO:0000313" key="2">
    <source>
        <dbReference type="EMBL" id="CAH03652.1"/>
    </source>
</evidence>
<feature type="compositionally biased region" description="Polar residues" evidence="1">
    <location>
        <begin position="463"/>
        <end position="475"/>
    </location>
</feature>
<dbReference type="GeneID" id="5008749"/>
<gene>
    <name evidence="3" type="ORF">GSPATT00000014001</name>
    <name evidence="2" type="ORF">PTMB.451</name>
</gene>
<dbReference type="KEGG" id="ptm:GSPATT00000014001"/>
<feature type="compositionally biased region" description="Polar residues" evidence="1">
    <location>
        <begin position="60"/>
        <end position="70"/>
    </location>
</feature>